<dbReference type="RefSeq" id="WP_008694006.1">
    <property type="nucleotide sequence ID" value="NZ_ANOG01000258.1"/>
</dbReference>
<sequence>MNGLLEIVDSAPGLYLFAVAYLIYHVACSMRRQLSFISAWQDVFGLGTFMFLLLRRLVWLQPRSVSEVMDALFRAIAFGIVAFALAGVVGVTCMTVWRSIQRVQQEIQLRTDRWRLEKEKTRRAGDNAFSPPAPTAREVEQQRQRQEQRDAENKKREEDRQRRLDLKLQAELEMEFAADETRHRASPSKIHRELSRCNPFRSRPQQHGFQRDP</sequence>
<name>M5S106_9BACT</name>
<dbReference type="Proteomes" id="UP000011991">
    <property type="component" value="Unassembled WGS sequence"/>
</dbReference>
<feature type="region of interest" description="Disordered" evidence="1">
    <location>
        <begin position="120"/>
        <end position="164"/>
    </location>
</feature>
<feature type="region of interest" description="Disordered" evidence="1">
    <location>
        <begin position="176"/>
        <end position="213"/>
    </location>
</feature>
<keyword evidence="2" id="KW-0812">Transmembrane</keyword>
<dbReference type="EMBL" id="ANOG01000258">
    <property type="protein sequence ID" value="EMI21327.1"/>
    <property type="molecule type" value="Genomic_DNA"/>
</dbReference>
<feature type="transmembrane region" description="Helical" evidence="2">
    <location>
        <begin position="71"/>
        <end position="97"/>
    </location>
</feature>
<dbReference type="PATRIC" id="fig|1265738.3.peg.1740"/>
<feature type="transmembrane region" description="Helical" evidence="2">
    <location>
        <begin position="12"/>
        <end position="30"/>
    </location>
</feature>
<feature type="compositionally biased region" description="Polar residues" evidence="1">
    <location>
        <begin position="203"/>
        <end position="213"/>
    </location>
</feature>
<evidence type="ECO:0000256" key="1">
    <source>
        <dbReference type="SAM" id="MobiDB-lite"/>
    </source>
</evidence>
<organism evidence="3 4">
    <name type="scientific">Rhodopirellula maiorica SM1</name>
    <dbReference type="NCBI Taxonomy" id="1265738"/>
    <lineage>
        <taxon>Bacteria</taxon>
        <taxon>Pseudomonadati</taxon>
        <taxon>Planctomycetota</taxon>
        <taxon>Planctomycetia</taxon>
        <taxon>Pirellulales</taxon>
        <taxon>Pirellulaceae</taxon>
        <taxon>Novipirellula</taxon>
    </lineage>
</organism>
<keyword evidence="2" id="KW-1133">Transmembrane helix</keyword>
<reference evidence="3 4" key="1">
    <citation type="journal article" date="2013" name="Mar. Genomics">
        <title>Expression of sulfatases in Rhodopirellula baltica and the diversity of sulfatases in the genus Rhodopirellula.</title>
        <authorList>
            <person name="Wegner C.E."/>
            <person name="Richter-Heitmann T."/>
            <person name="Klindworth A."/>
            <person name="Klockow C."/>
            <person name="Richter M."/>
            <person name="Achstetter T."/>
            <person name="Glockner F.O."/>
            <person name="Harder J."/>
        </authorList>
    </citation>
    <scope>NUCLEOTIDE SEQUENCE [LARGE SCALE GENOMIC DNA]</scope>
    <source>
        <strain evidence="3 4">SM1</strain>
    </source>
</reference>
<dbReference type="AlphaFoldDB" id="M5S106"/>
<proteinExistence type="predicted"/>
<evidence type="ECO:0000313" key="4">
    <source>
        <dbReference type="Proteomes" id="UP000011991"/>
    </source>
</evidence>
<gene>
    <name evidence="3" type="ORF">RMSM_01745</name>
</gene>
<evidence type="ECO:0000313" key="3">
    <source>
        <dbReference type="EMBL" id="EMI21327.1"/>
    </source>
</evidence>
<evidence type="ECO:0000256" key="2">
    <source>
        <dbReference type="SAM" id="Phobius"/>
    </source>
</evidence>
<comment type="caution">
    <text evidence="3">The sequence shown here is derived from an EMBL/GenBank/DDBJ whole genome shotgun (WGS) entry which is preliminary data.</text>
</comment>
<keyword evidence="2" id="KW-0472">Membrane</keyword>
<feature type="transmembrane region" description="Helical" evidence="2">
    <location>
        <begin position="42"/>
        <end position="59"/>
    </location>
</feature>
<protein>
    <submittedName>
        <fullName evidence="3">Membrane protein</fullName>
    </submittedName>
</protein>
<keyword evidence="4" id="KW-1185">Reference proteome</keyword>
<feature type="compositionally biased region" description="Basic and acidic residues" evidence="1">
    <location>
        <begin position="137"/>
        <end position="164"/>
    </location>
</feature>
<accession>M5S106</accession>